<dbReference type="RefSeq" id="WP_046005908.1">
    <property type="nucleotide sequence ID" value="NZ_JXYA01000038.1"/>
</dbReference>
<gene>
    <name evidence="2" type="ORF">TW77_15570</name>
</gene>
<dbReference type="PANTHER" id="PTHR23308">
    <property type="entry name" value="NUCLEAR INHIBITOR OF PROTEIN PHOSPHATASE-1"/>
    <property type="match status" value="1"/>
</dbReference>
<evidence type="ECO:0000313" key="2">
    <source>
        <dbReference type="EMBL" id="KJZ07340.1"/>
    </source>
</evidence>
<organism evidence="2 3">
    <name type="scientific">Pseudoalteromonas rubra</name>
    <dbReference type="NCBI Taxonomy" id="43658"/>
    <lineage>
        <taxon>Bacteria</taxon>
        <taxon>Pseudomonadati</taxon>
        <taxon>Pseudomonadota</taxon>
        <taxon>Gammaproteobacteria</taxon>
        <taxon>Alteromonadales</taxon>
        <taxon>Pseudoalteromonadaceae</taxon>
        <taxon>Pseudoalteromonas</taxon>
    </lineage>
</organism>
<comment type="caution">
    <text evidence="2">The sequence shown here is derived from an EMBL/GenBank/DDBJ whole genome shotgun (WGS) entry which is preliminary data.</text>
</comment>
<accession>A0A0F4QJ97</accession>
<dbReference type="PATRIC" id="fig|43658.5.peg.3292"/>
<feature type="domain" description="FHA" evidence="1">
    <location>
        <begin position="19"/>
        <end position="68"/>
    </location>
</feature>
<proteinExistence type="predicted"/>
<dbReference type="SMART" id="SM00240">
    <property type="entry name" value="FHA"/>
    <property type="match status" value="1"/>
</dbReference>
<dbReference type="Proteomes" id="UP000033452">
    <property type="component" value="Unassembled WGS sequence"/>
</dbReference>
<dbReference type="SUPFAM" id="SSF49879">
    <property type="entry name" value="SMAD/FHA domain"/>
    <property type="match status" value="1"/>
</dbReference>
<dbReference type="EMBL" id="JXYA01000038">
    <property type="protein sequence ID" value="KJZ07340.1"/>
    <property type="molecule type" value="Genomic_DNA"/>
</dbReference>
<dbReference type="InterPro" id="IPR050923">
    <property type="entry name" value="Cell_Proc_Reg/RNA_Proc"/>
</dbReference>
<dbReference type="Gene3D" id="2.60.200.20">
    <property type="match status" value="1"/>
</dbReference>
<protein>
    <submittedName>
        <fullName evidence="2">Forkhead-associated protein</fullName>
    </submittedName>
</protein>
<dbReference type="Pfam" id="PF00498">
    <property type="entry name" value="FHA"/>
    <property type="match status" value="1"/>
</dbReference>
<dbReference type="InterPro" id="IPR000253">
    <property type="entry name" value="FHA_dom"/>
</dbReference>
<sequence length="318" mass="36451">MAYLIDEQKLEKIYLKSYHTFGRYKFNVDTFVDKPGISRHHAIIEHANNTWLIRDVSTNGIWINDKKIDKNLPYQLSENDKIDFAAPGQNSYVVANLNANCQYLVSQTNANEVIELENQILLPNDEEASHIVYFDALLNYWFLEDLNTSDRQALIDGGVVSLFGQQWLFYCANTSTMTKHLDNQPIVKPIALNFSVSQDEEKTDLTLELEGQEIDLGCRTHHYLMLLLARTRIDDKQNGMDIESQGWLYREDLAKALGVQTNHMNIMVHRARKQLTEAGGDRAPELAYVLETNNGKIRLNCQNITIVKGCQLETRISI</sequence>
<reference evidence="2 3" key="1">
    <citation type="journal article" date="2015" name="BMC Genomics">
        <title>Genome mining reveals unlocked bioactive potential of marine Gram-negative bacteria.</title>
        <authorList>
            <person name="Machado H."/>
            <person name="Sonnenschein E.C."/>
            <person name="Melchiorsen J."/>
            <person name="Gram L."/>
        </authorList>
    </citation>
    <scope>NUCLEOTIDE SEQUENCE [LARGE SCALE GENOMIC DNA]</scope>
    <source>
        <strain evidence="2 3">S2471</strain>
    </source>
</reference>
<dbReference type="InterPro" id="IPR008984">
    <property type="entry name" value="SMAD_FHA_dom_sf"/>
</dbReference>
<dbReference type="PROSITE" id="PS50006">
    <property type="entry name" value="FHA_DOMAIN"/>
    <property type="match status" value="1"/>
</dbReference>
<evidence type="ECO:0000313" key="3">
    <source>
        <dbReference type="Proteomes" id="UP000033452"/>
    </source>
</evidence>
<dbReference type="OrthoDB" id="273564at2"/>
<dbReference type="AlphaFoldDB" id="A0A0F4QJ97"/>
<dbReference type="CDD" id="cd00060">
    <property type="entry name" value="FHA"/>
    <property type="match status" value="1"/>
</dbReference>
<evidence type="ECO:0000259" key="1">
    <source>
        <dbReference type="PROSITE" id="PS50006"/>
    </source>
</evidence>
<keyword evidence="3" id="KW-1185">Reference proteome</keyword>
<name>A0A0F4QJ97_9GAMM</name>